<evidence type="ECO:0000256" key="1">
    <source>
        <dbReference type="SAM" id="Coils"/>
    </source>
</evidence>
<name>A0A1I1Q3Y5_9GAMM</name>
<organism evidence="2 3">
    <name type="scientific">Pseudoalteromonas denitrificans DSM 6059</name>
    <dbReference type="NCBI Taxonomy" id="1123010"/>
    <lineage>
        <taxon>Bacteria</taxon>
        <taxon>Pseudomonadati</taxon>
        <taxon>Pseudomonadota</taxon>
        <taxon>Gammaproteobacteria</taxon>
        <taxon>Alteromonadales</taxon>
        <taxon>Pseudoalteromonadaceae</taxon>
        <taxon>Pseudoalteromonas</taxon>
    </lineage>
</organism>
<dbReference type="Proteomes" id="UP000198862">
    <property type="component" value="Unassembled WGS sequence"/>
</dbReference>
<dbReference type="AlphaFoldDB" id="A0A1I1Q3Y5"/>
<dbReference type="STRING" id="1123010.SAMN02745724_03726"/>
<proteinExistence type="predicted"/>
<evidence type="ECO:0000313" key="2">
    <source>
        <dbReference type="EMBL" id="SFD16725.1"/>
    </source>
</evidence>
<sequence length="165" mass="19309">MPLLIFDTNNKLLSATLSSNNIEDWYGEGIAITVDELPKDLVGLKLNDEFKLEQDFAIYSKHLQLQKKQEIQLESKRLIQELEGEQQWRLRKVEQQAILSKNKTARNQLYSQIEQIRAASNDAEQALMKLNELEKIKSFSFNFSGNQSYQRQNKFAILKNLFRRS</sequence>
<reference evidence="2 3" key="1">
    <citation type="submission" date="2016-10" db="EMBL/GenBank/DDBJ databases">
        <authorList>
            <person name="de Groot N.N."/>
        </authorList>
    </citation>
    <scope>NUCLEOTIDE SEQUENCE [LARGE SCALE GENOMIC DNA]</scope>
    <source>
        <strain evidence="2 3">DSM 6059</strain>
    </source>
</reference>
<gene>
    <name evidence="2" type="ORF">SAMN02745724_03726</name>
</gene>
<dbReference type="RefSeq" id="WP_091988101.1">
    <property type="nucleotide sequence ID" value="NZ_FOLO01000038.1"/>
</dbReference>
<feature type="coiled-coil region" evidence="1">
    <location>
        <begin position="106"/>
        <end position="136"/>
    </location>
</feature>
<dbReference type="EMBL" id="FOLO01000038">
    <property type="protein sequence ID" value="SFD16725.1"/>
    <property type="molecule type" value="Genomic_DNA"/>
</dbReference>
<keyword evidence="3" id="KW-1185">Reference proteome</keyword>
<protein>
    <submittedName>
        <fullName evidence="2">Uncharacterized protein</fullName>
    </submittedName>
</protein>
<keyword evidence="1" id="KW-0175">Coiled coil</keyword>
<evidence type="ECO:0000313" key="3">
    <source>
        <dbReference type="Proteomes" id="UP000198862"/>
    </source>
</evidence>
<accession>A0A1I1Q3Y5</accession>